<name>A0AAV4NNR2_CAEEX</name>
<evidence type="ECO:0000313" key="1">
    <source>
        <dbReference type="EMBL" id="GIX86424.1"/>
    </source>
</evidence>
<organism evidence="1 2">
    <name type="scientific">Caerostris extrusa</name>
    <name type="common">Bark spider</name>
    <name type="synonym">Caerostris bankana</name>
    <dbReference type="NCBI Taxonomy" id="172846"/>
    <lineage>
        <taxon>Eukaryota</taxon>
        <taxon>Metazoa</taxon>
        <taxon>Ecdysozoa</taxon>
        <taxon>Arthropoda</taxon>
        <taxon>Chelicerata</taxon>
        <taxon>Arachnida</taxon>
        <taxon>Araneae</taxon>
        <taxon>Araneomorphae</taxon>
        <taxon>Entelegynae</taxon>
        <taxon>Araneoidea</taxon>
        <taxon>Araneidae</taxon>
        <taxon>Caerostris</taxon>
    </lineage>
</organism>
<sequence length="161" mass="18951">MEKSQFSKKREKFLFLFFTVILCTLQYEEKKLAKREKEHKSYHVASTDRLILLEWVLAVTKSLFRSLRDRSIQSGIPEIGLFQSGIPEIGLFQTDIPEIDRFREISPEPKLILAFMYHRHVALSETFPTFAYASIRSQRGRDGTLFTPSLNTLRHFRWVIP</sequence>
<gene>
    <name evidence="1" type="ORF">CEXT_79131</name>
</gene>
<reference evidence="1 2" key="1">
    <citation type="submission" date="2021-06" db="EMBL/GenBank/DDBJ databases">
        <title>Caerostris extrusa draft genome.</title>
        <authorList>
            <person name="Kono N."/>
            <person name="Arakawa K."/>
        </authorList>
    </citation>
    <scope>NUCLEOTIDE SEQUENCE [LARGE SCALE GENOMIC DNA]</scope>
</reference>
<proteinExistence type="predicted"/>
<accession>A0AAV4NNR2</accession>
<dbReference type="AlphaFoldDB" id="A0AAV4NNR2"/>
<keyword evidence="2" id="KW-1185">Reference proteome</keyword>
<dbReference type="Proteomes" id="UP001054945">
    <property type="component" value="Unassembled WGS sequence"/>
</dbReference>
<protein>
    <submittedName>
        <fullName evidence="1">Uncharacterized protein</fullName>
    </submittedName>
</protein>
<dbReference type="EMBL" id="BPLR01021141">
    <property type="protein sequence ID" value="GIX86424.1"/>
    <property type="molecule type" value="Genomic_DNA"/>
</dbReference>
<comment type="caution">
    <text evidence="1">The sequence shown here is derived from an EMBL/GenBank/DDBJ whole genome shotgun (WGS) entry which is preliminary data.</text>
</comment>
<evidence type="ECO:0000313" key="2">
    <source>
        <dbReference type="Proteomes" id="UP001054945"/>
    </source>
</evidence>